<evidence type="ECO:0000313" key="2">
    <source>
        <dbReference type="EMBL" id="PTQ27944.1"/>
    </source>
</evidence>
<evidence type="ECO:0000313" key="3">
    <source>
        <dbReference type="Proteomes" id="UP000244005"/>
    </source>
</evidence>
<feature type="region of interest" description="Disordered" evidence="1">
    <location>
        <begin position="1"/>
        <end position="159"/>
    </location>
</feature>
<gene>
    <name evidence="2" type="ORF">MARPO_0179s0024</name>
</gene>
<keyword evidence="3" id="KW-1185">Reference proteome</keyword>
<dbReference type="Proteomes" id="UP000244005">
    <property type="component" value="Unassembled WGS sequence"/>
</dbReference>
<feature type="compositionally biased region" description="Basic and acidic residues" evidence="1">
    <location>
        <begin position="1"/>
        <end position="15"/>
    </location>
</feature>
<name>A0A2R6W277_MARPO</name>
<protein>
    <submittedName>
        <fullName evidence="2">Uncharacterized protein</fullName>
    </submittedName>
</protein>
<reference evidence="3" key="1">
    <citation type="journal article" date="2017" name="Cell">
        <title>Insights into land plant evolution garnered from the Marchantia polymorpha genome.</title>
        <authorList>
            <person name="Bowman J.L."/>
            <person name="Kohchi T."/>
            <person name="Yamato K.T."/>
            <person name="Jenkins J."/>
            <person name="Shu S."/>
            <person name="Ishizaki K."/>
            <person name="Yamaoka S."/>
            <person name="Nishihama R."/>
            <person name="Nakamura Y."/>
            <person name="Berger F."/>
            <person name="Adam C."/>
            <person name="Aki S.S."/>
            <person name="Althoff F."/>
            <person name="Araki T."/>
            <person name="Arteaga-Vazquez M.A."/>
            <person name="Balasubrmanian S."/>
            <person name="Barry K."/>
            <person name="Bauer D."/>
            <person name="Boehm C.R."/>
            <person name="Briginshaw L."/>
            <person name="Caballero-Perez J."/>
            <person name="Catarino B."/>
            <person name="Chen F."/>
            <person name="Chiyoda S."/>
            <person name="Chovatia M."/>
            <person name="Davies K.M."/>
            <person name="Delmans M."/>
            <person name="Demura T."/>
            <person name="Dierschke T."/>
            <person name="Dolan L."/>
            <person name="Dorantes-Acosta A.E."/>
            <person name="Eklund D.M."/>
            <person name="Florent S.N."/>
            <person name="Flores-Sandoval E."/>
            <person name="Fujiyama A."/>
            <person name="Fukuzawa H."/>
            <person name="Galik B."/>
            <person name="Grimanelli D."/>
            <person name="Grimwood J."/>
            <person name="Grossniklaus U."/>
            <person name="Hamada T."/>
            <person name="Haseloff J."/>
            <person name="Hetherington A.J."/>
            <person name="Higo A."/>
            <person name="Hirakawa Y."/>
            <person name="Hundley H.N."/>
            <person name="Ikeda Y."/>
            <person name="Inoue K."/>
            <person name="Inoue S.I."/>
            <person name="Ishida S."/>
            <person name="Jia Q."/>
            <person name="Kakita M."/>
            <person name="Kanazawa T."/>
            <person name="Kawai Y."/>
            <person name="Kawashima T."/>
            <person name="Kennedy M."/>
            <person name="Kinose K."/>
            <person name="Kinoshita T."/>
            <person name="Kohara Y."/>
            <person name="Koide E."/>
            <person name="Komatsu K."/>
            <person name="Kopischke S."/>
            <person name="Kubo M."/>
            <person name="Kyozuka J."/>
            <person name="Lagercrantz U."/>
            <person name="Lin S.S."/>
            <person name="Lindquist E."/>
            <person name="Lipzen A.M."/>
            <person name="Lu C.W."/>
            <person name="De Luna E."/>
            <person name="Martienssen R.A."/>
            <person name="Minamino N."/>
            <person name="Mizutani M."/>
            <person name="Mizutani M."/>
            <person name="Mochizuki N."/>
            <person name="Monte I."/>
            <person name="Mosher R."/>
            <person name="Nagasaki H."/>
            <person name="Nakagami H."/>
            <person name="Naramoto S."/>
            <person name="Nishitani K."/>
            <person name="Ohtani M."/>
            <person name="Okamoto T."/>
            <person name="Okumura M."/>
            <person name="Phillips J."/>
            <person name="Pollak B."/>
            <person name="Reinders A."/>
            <person name="Rovekamp M."/>
            <person name="Sano R."/>
            <person name="Sawa S."/>
            <person name="Schmid M.W."/>
            <person name="Shirakawa M."/>
            <person name="Solano R."/>
            <person name="Spunde A."/>
            <person name="Suetsugu N."/>
            <person name="Sugano S."/>
            <person name="Sugiyama A."/>
            <person name="Sun R."/>
            <person name="Suzuki Y."/>
            <person name="Takenaka M."/>
            <person name="Takezawa D."/>
            <person name="Tomogane H."/>
            <person name="Tsuzuki M."/>
            <person name="Ueda T."/>
            <person name="Umeda M."/>
            <person name="Ward J.M."/>
            <person name="Watanabe Y."/>
            <person name="Yazaki K."/>
            <person name="Yokoyama R."/>
            <person name="Yoshitake Y."/>
            <person name="Yotsui I."/>
            <person name="Zachgo S."/>
            <person name="Schmutz J."/>
        </authorList>
    </citation>
    <scope>NUCLEOTIDE SEQUENCE [LARGE SCALE GENOMIC DNA]</scope>
    <source>
        <strain evidence="3">Tak-1</strain>
    </source>
</reference>
<dbReference type="AlphaFoldDB" id="A0A2R6W277"/>
<proteinExistence type="predicted"/>
<dbReference type="EMBL" id="KZ772848">
    <property type="protein sequence ID" value="PTQ27944.1"/>
    <property type="molecule type" value="Genomic_DNA"/>
</dbReference>
<sequence>MKEKRKGKTPEEIIGRRGQKAQSAGNHGGFVASKRSPISGGEGRREARDSRAREERREARTPRRGAETRRGYVKKPGKGREGKARQGEARRGREGEGWGRDRVGHRGDGGRAGERAGRVRAERSLGTLRGSALLEGFHERDLVIRSDLGRSGSLHKDAN</sequence>
<evidence type="ECO:0000256" key="1">
    <source>
        <dbReference type="SAM" id="MobiDB-lite"/>
    </source>
</evidence>
<accession>A0A2R6W277</accession>
<feature type="compositionally biased region" description="Basic and acidic residues" evidence="1">
    <location>
        <begin position="136"/>
        <end position="159"/>
    </location>
</feature>
<organism evidence="2 3">
    <name type="scientific">Marchantia polymorpha</name>
    <name type="common">Common liverwort</name>
    <name type="synonym">Marchantia aquatica</name>
    <dbReference type="NCBI Taxonomy" id="3197"/>
    <lineage>
        <taxon>Eukaryota</taxon>
        <taxon>Viridiplantae</taxon>
        <taxon>Streptophyta</taxon>
        <taxon>Embryophyta</taxon>
        <taxon>Marchantiophyta</taxon>
        <taxon>Marchantiopsida</taxon>
        <taxon>Marchantiidae</taxon>
        <taxon>Marchantiales</taxon>
        <taxon>Marchantiaceae</taxon>
        <taxon>Marchantia</taxon>
    </lineage>
</organism>
<feature type="compositionally biased region" description="Basic and acidic residues" evidence="1">
    <location>
        <begin position="42"/>
        <end position="70"/>
    </location>
</feature>
<feature type="compositionally biased region" description="Basic and acidic residues" evidence="1">
    <location>
        <begin position="78"/>
        <end position="123"/>
    </location>
</feature>